<feature type="transmembrane region" description="Helical" evidence="1">
    <location>
        <begin position="89"/>
        <end position="107"/>
    </location>
</feature>
<dbReference type="EMBL" id="JBHTMK010000081">
    <property type="protein sequence ID" value="MFD1374334.1"/>
    <property type="molecule type" value="Genomic_DNA"/>
</dbReference>
<evidence type="ECO:0000313" key="3">
    <source>
        <dbReference type="Proteomes" id="UP001597183"/>
    </source>
</evidence>
<feature type="transmembrane region" description="Helical" evidence="1">
    <location>
        <begin position="63"/>
        <end position="83"/>
    </location>
</feature>
<comment type="caution">
    <text evidence="2">The sequence shown here is derived from an EMBL/GenBank/DDBJ whole genome shotgun (WGS) entry which is preliminary data.</text>
</comment>
<dbReference type="NCBIfam" id="NF033634">
    <property type="entry name" value="SLATT_1"/>
    <property type="match status" value="1"/>
</dbReference>
<dbReference type="RefSeq" id="WP_317795098.1">
    <property type="nucleotide sequence ID" value="NZ_AP028461.1"/>
</dbReference>
<keyword evidence="1" id="KW-0472">Membrane</keyword>
<organism evidence="2 3">
    <name type="scientific">Actinoplanes sichuanensis</name>
    <dbReference type="NCBI Taxonomy" id="512349"/>
    <lineage>
        <taxon>Bacteria</taxon>
        <taxon>Bacillati</taxon>
        <taxon>Actinomycetota</taxon>
        <taxon>Actinomycetes</taxon>
        <taxon>Micromonosporales</taxon>
        <taxon>Micromonosporaceae</taxon>
        <taxon>Actinoplanes</taxon>
    </lineage>
</organism>
<keyword evidence="1" id="KW-1133">Transmembrane helix</keyword>
<gene>
    <name evidence="2" type="ORF">ACFQ5G_54165</name>
</gene>
<reference evidence="3" key="1">
    <citation type="journal article" date="2019" name="Int. J. Syst. Evol. Microbiol.">
        <title>The Global Catalogue of Microorganisms (GCM) 10K type strain sequencing project: providing services to taxonomists for standard genome sequencing and annotation.</title>
        <authorList>
            <consortium name="The Broad Institute Genomics Platform"/>
            <consortium name="The Broad Institute Genome Sequencing Center for Infectious Disease"/>
            <person name="Wu L."/>
            <person name="Ma J."/>
        </authorList>
    </citation>
    <scope>NUCLEOTIDE SEQUENCE [LARGE SCALE GENOMIC DNA]</scope>
    <source>
        <strain evidence="3">CCM 7526</strain>
    </source>
</reference>
<protein>
    <submittedName>
        <fullName evidence="2">DUF4231 domain-containing protein</fullName>
    </submittedName>
</protein>
<dbReference type="InterPro" id="IPR025325">
    <property type="entry name" value="DUF4231"/>
</dbReference>
<evidence type="ECO:0000313" key="2">
    <source>
        <dbReference type="EMBL" id="MFD1374334.1"/>
    </source>
</evidence>
<keyword evidence="3" id="KW-1185">Reference proteome</keyword>
<evidence type="ECO:0000256" key="1">
    <source>
        <dbReference type="SAM" id="Phobius"/>
    </source>
</evidence>
<keyword evidence="1" id="KW-0812">Transmembrane</keyword>
<accession>A0ABW4ATW0</accession>
<proteinExistence type="predicted"/>
<dbReference type="Pfam" id="PF14015">
    <property type="entry name" value="DUF4231"/>
    <property type="match status" value="1"/>
</dbReference>
<dbReference type="Proteomes" id="UP001597183">
    <property type="component" value="Unassembled WGS sequence"/>
</dbReference>
<name>A0ABW4ATW0_9ACTN</name>
<sequence length="181" mass="20853">MWWRTRGSEPIALPSEKGLFELAGRQPGLPLREVMVHFRELVSADMDWADSRKTRFRRASSRVRISSLVLAALSTVVLGIEAIPGRSWIALPLVATVTVLGSLEAFYNWRSRWVLMEETQYRLNRLRDEMDYYLTVTPPDELEPERLDRFFADQQVIWSDVSRRWIEFRALDAPAPGAGSS</sequence>